<dbReference type="AlphaFoldDB" id="A0A8J2L281"/>
<keyword evidence="6" id="KW-0472">Membrane</keyword>
<evidence type="ECO:0000256" key="6">
    <source>
        <dbReference type="ARBA" id="ARBA00023136"/>
    </source>
</evidence>
<proteinExistence type="inferred from homology"/>
<evidence type="ECO:0000256" key="4">
    <source>
        <dbReference type="ARBA" id="ARBA00022692"/>
    </source>
</evidence>
<evidence type="ECO:0000256" key="3">
    <source>
        <dbReference type="ARBA" id="ARBA00022448"/>
    </source>
</evidence>
<dbReference type="OrthoDB" id="66620at2759"/>
<sequence>ATTNKYKTQKKCCGGGKDFTHILKNVNGVIRPGELLALMGSSGAGKTTLLNVLHFNSGKLHVQGERCINGIPVEAGYATTLSAYVQQEDLFIPQLTVREHLVFTARVKMDPKISFVNRVKRVDQVIHDVNDCFTGLYNT</sequence>
<evidence type="ECO:0000256" key="5">
    <source>
        <dbReference type="ARBA" id="ARBA00022989"/>
    </source>
</evidence>
<dbReference type="InterPro" id="IPR003439">
    <property type="entry name" value="ABC_transporter-like_ATP-bd"/>
</dbReference>
<dbReference type="InterPro" id="IPR050352">
    <property type="entry name" value="ABCG_transporters"/>
</dbReference>
<dbReference type="GO" id="GO:0030659">
    <property type="term" value="C:cytoplasmic vesicle membrane"/>
    <property type="evidence" value="ECO:0007669"/>
    <property type="project" value="TreeGrafter"/>
</dbReference>
<organism evidence="8 9">
    <name type="scientific">Allacma fusca</name>
    <dbReference type="NCBI Taxonomy" id="39272"/>
    <lineage>
        <taxon>Eukaryota</taxon>
        <taxon>Metazoa</taxon>
        <taxon>Ecdysozoa</taxon>
        <taxon>Arthropoda</taxon>
        <taxon>Hexapoda</taxon>
        <taxon>Collembola</taxon>
        <taxon>Symphypleona</taxon>
        <taxon>Sminthuridae</taxon>
        <taxon>Allacma</taxon>
    </lineage>
</organism>
<dbReference type="Pfam" id="PF00005">
    <property type="entry name" value="ABC_tran"/>
    <property type="match status" value="1"/>
</dbReference>
<comment type="caution">
    <text evidence="8">The sequence shown here is derived from an EMBL/GenBank/DDBJ whole genome shotgun (WGS) entry which is preliminary data.</text>
</comment>
<accession>A0A8J2L281</accession>
<dbReference type="PANTHER" id="PTHR48041:SF129">
    <property type="entry name" value="PROTEIN WHITE"/>
    <property type="match status" value="1"/>
</dbReference>
<keyword evidence="5" id="KW-1133">Transmembrane helix</keyword>
<dbReference type="GO" id="GO:0005524">
    <property type="term" value="F:ATP binding"/>
    <property type="evidence" value="ECO:0007669"/>
    <property type="project" value="InterPro"/>
</dbReference>
<dbReference type="Proteomes" id="UP000708208">
    <property type="component" value="Unassembled WGS sequence"/>
</dbReference>
<evidence type="ECO:0000256" key="1">
    <source>
        <dbReference type="ARBA" id="ARBA00004141"/>
    </source>
</evidence>
<dbReference type="GO" id="GO:0005886">
    <property type="term" value="C:plasma membrane"/>
    <property type="evidence" value="ECO:0007669"/>
    <property type="project" value="TreeGrafter"/>
</dbReference>
<protein>
    <recommendedName>
        <fullName evidence="7">ABC transporter domain-containing protein</fullName>
    </recommendedName>
</protein>
<evidence type="ECO:0000313" key="8">
    <source>
        <dbReference type="EMBL" id="CAG7823915.1"/>
    </source>
</evidence>
<evidence type="ECO:0000313" key="9">
    <source>
        <dbReference type="Proteomes" id="UP000708208"/>
    </source>
</evidence>
<keyword evidence="9" id="KW-1185">Reference proteome</keyword>
<comment type="similarity">
    <text evidence="2">Belongs to the ABC transporter superfamily. ABCG family. Eye pigment precursor importer (TC 3.A.1.204) subfamily.</text>
</comment>
<keyword evidence="4" id="KW-0812">Transmembrane</keyword>
<feature type="non-terminal residue" evidence="8">
    <location>
        <position position="1"/>
    </location>
</feature>
<keyword evidence="3" id="KW-0813">Transport</keyword>
<dbReference type="EMBL" id="CAJVCH010531010">
    <property type="protein sequence ID" value="CAG7823915.1"/>
    <property type="molecule type" value="Genomic_DNA"/>
</dbReference>
<dbReference type="PANTHER" id="PTHR48041">
    <property type="entry name" value="ABC TRANSPORTER G FAMILY MEMBER 28"/>
    <property type="match status" value="1"/>
</dbReference>
<dbReference type="GO" id="GO:0042626">
    <property type="term" value="F:ATPase-coupled transmembrane transporter activity"/>
    <property type="evidence" value="ECO:0007669"/>
    <property type="project" value="TreeGrafter"/>
</dbReference>
<evidence type="ECO:0000256" key="2">
    <source>
        <dbReference type="ARBA" id="ARBA00005814"/>
    </source>
</evidence>
<reference evidence="8" key="1">
    <citation type="submission" date="2021-06" db="EMBL/GenBank/DDBJ databases">
        <authorList>
            <person name="Hodson N. C."/>
            <person name="Mongue J. A."/>
            <person name="Jaron S. K."/>
        </authorList>
    </citation>
    <scope>NUCLEOTIDE SEQUENCE</scope>
</reference>
<evidence type="ECO:0000259" key="7">
    <source>
        <dbReference type="Pfam" id="PF00005"/>
    </source>
</evidence>
<name>A0A8J2L281_9HEXA</name>
<feature type="domain" description="ABC transporter" evidence="7">
    <location>
        <begin position="23"/>
        <end position="127"/>
    </location>
</feature>
<dbReference type="GO" id="GO:0016887">
    <property type="term" value="F:ATP hydrolysis activity"/>
    <property type="evidence" value="ECO:0007669"/>
    <property type="project" value="InterPro"/>
</dbReference>
<comment type="subcellular location">
    <subcellularLocation>
        <location evidence="1">Membrane</location>
        <topology evidence="1">Multi-pass membrane protein</topology>
    </subcellularLocation>
</comment>
<gene>
    <name evidence="8" type="ORF">AFUS01_LOCUS34103</name>
</gene>